<accession>A0A9D3UIA9</accession>
<gene>
    <name evidence="2" type="ORF">J1N35_036455</name>
</gene>
<feature type="region of interest" description="Disordered" evidence="1">
    <location>
        <begin position="71"/>
        <end position="120"/>
    </location>
</feature>
<sequence length="135" mass="15431">MKHLDIKHHFIRKPIESKRDILQYISIENQLADKFIKSLGAERFEVLRGAFVVCYESLESIKKGTTITLSTNETVKENPPPLNQDAQDDQIDRVTDSLTQQADEALGETHPGDEPNEIPVRIDARIEDRTDEITF</sequence>
<evidence type="ECO:0008006" key="4">
    <source>
        <dbReference type="Google" id="ProtNLM"/>
    </source>
</evidence>
<evidence type="ECO:0000313" key="2">
    <source>
        <dbReference type="EMBL" id="KAH1045671.1"/>
    </source>
</evidence>
<dbReference type="AlphaFoldDB" id="A0A9D3UIA9"/>
<dbReference type="Proteomes" id="UP000828251">
    <property type="component" value="Unassembled WGS sequence"/>
</dbReference>
<keyword evidence="3" id="KW-1185">Reference proteome</keyword>
<evidence type="ECO:0000256" key="1">
    <source>
        <dbReference type="SAM" id="MobiDB-lite"/>
    </source>
</evidence>
<evidence type="ECO:0000313" key="3">
    <source>
        <dbReference type="Proteomes" id="UP000828251"/>
    </source>
</evidence>
<comment type="caution">
    <text evidence="2">The sequence shown here is derived from an EMBL/GenBank/DDBJ whole genome shotgun (WGS) entry which is preliminary data.</text>
</comment>
<organism evidence="2 3">
    <name type="scientific">Gossypium stocksii</name>
    <dbReference type="NCBI Taxonomy" id="47602"/>
    <lineage>
        <taxon>Eukaryota</taxon>
        <taxon>Viridiplantae</taxon>
        <taxon>Streptophyta</taxon>
        <taxon>Embryophyta</taxon>
        <taxon>Tracheophyta</taxon>
        <taxon>Spermatophyta</taxon>
        <taxon>Magnoliopsida</taxon>
        <taxon>eudicotyledons</taxon>
        <taxon>Gunneridae</taxon>
        <taxon>Pentapetalae</taxon>
        <taxon>rosids</taxon>
        <taxon>malvids</taxon>
        <taxon>Malvales</taxon>
        <taxon>Malvaceae</taxon>
        <taxon>Malvoideae</taxon>
        <taxon>Gossypium</taxon>
    </lineage>
</organism>
<proteinExistence type="predicted"/>
<reference evidence="2 3" key="1">
    <citation type="journal article" date="2021" name="Plant Biotechnol. J.">
        <title>Multi-omics assisted identification of the key and species-specific regulatory components of drought-tolerant mechanisms in Gossypium stocksii.</title>
        <authorList>
            <person name="Yu D."/>
            <person name="Ke L."/>
            <person name="Zhang D."/>
            <person name="Wu Y."/>
            <person name="Sun Y."/>
            <person name="Mei J."/>
            <person name="Sun J."/>
            <person name="Sun Y."/>
        </authorList>
    </citation>
    <scope>NUCLEOTIDE SEQUENCE [LARGE SCALE GENOMIC DNA]</scope>
    <source>
        <strain evidence="3">cv. E1</strain>
        <tissue evidence="2">Leaf</tissue>
    </source>
</reference>
<name>A0A9D3UIA9_9ROSI</name>
<dbReference type="EMBL" id="JAIQCV010000011">
    <property type="protein sequence ID" value="KAH1045671.1"/>
    <property type="molecule type" value="Genomic_DNA"/>
</dbReference>
<dbReference type="OrthoDB" id="418237at2759"/>
<protein>
    <recommendedName>
        <fullName evidence="4">Reverse transcriptase Ty1/copia-type domain-containing protein</fullName>
    </recommendedName>
</protein>